<name>A0A8J4I828_SPHME</name>
<dbReference type="EMBL" id="VUKU01019777">
    <property type="protein sequence ID" value="KAF1416530.1"/>
    <property type="molecule type" value="Genomic_DNA"/>
</dbReference>
<dbReference type="Pfam" id="PF17921">
    <property type="entry name" value="Integrase_H2C2"/>
    <property type="match status" value="1"/>
</dbReference>
<organism evidence="2 3">
    <name type="scientific">Spheniscus mendiculus</name>
    <name type="common">Galapagos penguin</name>
    <dbReference type="NCBI Taxonomy" id="156760"/>
    <lineage>
        <taxon>Eukaryota</taxon>
        <taxon>Metazoa</taxon>
        <taxon>Chordata</taxon>
        <taxon>Craniata</taxon>
        <taxon>Vertebrata</taxon>
        <taxon>Euteleostomi</taxon>
        <taxon>Archelosauria</taxon>
        <taxon>Archosauria</taxon>
        <taxon>Dinosauria</taxon>
        <taxon>Saurischia</taxon>
        <taxon>Theropoda</taxon>
        <taxon>Coelurosauria</taxon>
        <taxon>Aves</taxon>
        <taxon>Neognathae</taxon>
        <taxon>Neoaves</taxon>
        <taxon>Aequornithes</taxon>
        <taxon>Sphenisciformes</taxon>
        <taxon>Spheniscidae</taxon>
        <taxon>Spheniscus</taxon>
    </lineage>
</organism>
<dbReference type="Gene3D" id="1.10.340.70">
    <property type="match status" value="1"/>
</dbReference>
<dbReference type="AlphaFoldDB" id="A0A8J4I828"/>
<sequence length="132" mass="15418">SKETIKKTRKDCVNCGNDLTRVPCYECWKDYGMDAVKTDTHCYVLSFTVQEKEKLLQMGIEEKEKGHWKLPDGREVLPKSLALRIMREFHKKTHWGTQALIDQFAIKYMCIGVYNVAKRIVSECITCQRVNK</sequence>
<feature type="non-terminal residue" evidence="2">
    <location>
        <position position="1"/>
    </location>
</feature>
<protein>
    <recommendedName>
        <fullName evidence="1">Integrase zinc-binding domain-containing protein</fullName>
    </recommendedName>
</protein>
<evidence type="ECO:0000313" key="2">
    <source>
        <dbReference type="EMBL" id="KAF1416530.1"/>
    </source>
</evidence>
<dbReference type="Proteomes" id="UP000785099">
    <property type="component" value="Unassembled WGS sequence"/>
</dbReference>
<dbReference type="InterPro" id="IPR017856">
    <property type="entry name" value="Integrase-like_N"/>
</dbReference>
<evidence type="ECO:0000313" key="3">
    <source>
        <dbReference type="Proteomes" id="UP000785099"/>
    </source>
</evidence>
<comment type="caution">
    <text evidence="2">The sequence shown here is derived from an EMBL/GenBank/DDBJ whole genome shotgun (WGS) entry which is preliminary data.</text>
</comment>
<evidence type="ECO:0000259" key="1">
    <source>
        <dbReference type="Pfam" id="PF17921"/>
    </source>
</evidence>
<dbReference type="SUPFAM" id="SSF46919">
    <property type="entry name" value="N-terminal Zn binding domain of HIV integrase"/>
    <property type="match status" value="1"/>
</dbReference>
<feature type="non-terminal residue" evidence="2">
    <location>
        <position position="132"/>
    </location>
</feature>
<feature type="domain" description="Integrase zinc-binding" evidence="1">
    <location>
        <begin position="78"/>
        <end position="131"/>
    </location>
</feature>
<reference evidence="2 3" key="1">
    <citation type="journal article" date="2019" name="Gigascience">
        <title>High-coverage genomes to elucidate the evolution of penguins.</title>
        <authorList>
            <person name="Pan H."/>
            <person name="Cole T.L."/>
            <person name="Bi X."/>
            <person name="Fang M."/>
            <person name="Zhou C."/>
            <person name="Yang Z."/>
            <person name="Ksepka D.T."/>
            <person name="Hart T."/>
            <person name="Bouzat J.L."/>
            <person name="Argilla L.S."/>
            <person name="Bertelsen M.F."/>
            <person name="Boersma P.D."/>
            <person name="Bost C.A."/>
            <person name="Cherel Y."/>
            <person name="Dann P."/>
            <person name="Fiddaman S.R."/>
            <person name="Howard P."/>
            <person name="Labuschagne K."/>
            <person name="Mattern T."/>
            <person name="Miller G."/>
            <person name="Parker P."/>
            <person name="Phillips R.A."/>
            <person name="Quillfeldt P."/>
            <person name="Ryan P.G."/>
            <person name="Taylor H."/>
            <person name="Thompson D.R."/>
            <person name="Young M.J."/>
            <person name="Ellegaard M.R."/>
            <person name="Gilbert M.T.P."/>
            <person name="Sinding M.S."/>
            <person name="Pacheco G."/>
            <person name="Shepherd L.D."/>
            <person name="Tennyson A.J.D."/>
            <person name="Grosser S."/>
            <person name="Kay E."/>
            <person name="Nupen L.J."/>
            <person name="Ellenberg U."/>
            <person name="Houston D.M."/>
            <person name="Reeve A.H."/>
            <person name="Johnson K."/>
            <person name="Masello J.F."/>
            <person name="Stracke T."/>
            <person name="McKinlay B."/>
            <person name="Borboroglu P.G."/>
            <person name="Zhang D.X."/>
            <person name="Zhang G."/>
        </authorList>
    </citation>
    <scope>NUCLEOTIDE SEQUENCE [LARGE SCALE GENOMIC DNA]</scope>
    <source>
        <strain evidence="2">GAPE 212</strain>
    </source>
</reference>
<proteinExistence type="predicted"/>
<accession>A0A8J4I828</accession>
<gene>
    <name evidence="2" type="ORF">FQV24_0015805</name>
</gene>
<keyword evidence="3" id="KW-1185">Reference proteome</keyword>
<dbReference type="InterPro" id="IPR041588">
    <property type="entry name" value="Integrase_H2C2"/>
</dbReference>